<keyword evidence="3" id="KW-1185">Reference proteome</keyword>
<dbReference type="PANTHER" id="PTHR11552:SF227">
    <property type="entry name" value="GLUCOSE DEHYDROGENASE [FAD, QUINONE]-LIKE PROTEIN"/>
    <property type="match status" value="1"/>
</dbReference>
<evidence type="ECO:0000256" key="1">
    <source>
        <dbReference type="ARBA" id="ARBA00010790"/>
    </source>
</evidence>
<organism evidence="2 3">
    <name type="scientific">Henosepilachna vigintioctopunctata</name>
    <dbReference type="NCBI Taxonomy" id="420089"/>
    <lineage>
        <taxon>Eukaryota</taxon>
        <taxon>Metazoa</taxon>
        <taxon>Ecdysozoa</taxon>
        <taxon>Arthropoda</taxon>
        <taxon>Hexapoda</taxon>
        <taxon>Insecta</taxon>
        <taxon>Pterygota</taxon>
        <taxon>Neoptera</taxon>
        <taxon>Endopterygota</taxon>
        <taxon>Coleoptera</taxon>
        <taxon>Polyphaga</taxon>
        <taxon>Cucujiformia</taxon>
        <taxon>Coccinelloidea</taxon>
        <taxon>Coccinellidae</taxon>
        <taxon>Epilachninae</taxon>
        <taxon>Epilachnini</taxon>
        <taxon>Henosepilachna</taxon>
    </lineage>
</organism>
<evidence type="ECO:0000313" key="2">
    <source>
        <dbReference type="EMBL" id="KAK9892704.1"/>
    </source>
</evidence>
<reference evidence="2 3" key="1">
    <citation type="submission" date="2023-03" db="EMBL/GenBank/DDBJ databases">
        <title>Genome insight into feeding habits of ladybird beetles.</title>
        <authorList>
            <person name="Li H.-S."/>
            <person name="Huang Y.-H."/>
            <person name="Pang H."/>
        </authorList>
    </citation>
    <scope>NUCLEOTIDE SEQUENCE [LARGE SCALE GENOMIC DNA]</scope>
    <source>
        <strain evidence="2">SYSU_2023b</strain>
        <tissue evidence="2">Whole body</tissue>
    </source>
</reference>
<dbReference type="InterPro" id="IPR036188">
    <property type="entry name" value="FAD/NAD-bd_sf"/>
</dbReference>
<proteinExistence type="inferred from homology"/>
<dbReference type="InterPro" id="IPR012132">
    <property type="entry name" value="GMC_OxRdtase"/>
</dbReference>
<accession>A0AAW1VGI1</accession>
<name>A0AAW1VGI1_9CUCU</name>
<comment type="caution">
    <text evidence="2">The sequence shown here is derived from an EMBL/GenBank/DDBJ whole genome shotgun (WGS) entry which is preliminary data.</text>
</comment>
<dbReference type="SUPFAM" id="SSF51905">
    <property type="entry name" value="FAD/NAD(P)-binding domain"/>
    <property type="match status" value="1"/>
</dbReference>
<dbReference type="Gene3D" id="3.50.50.60">
    <property type="entry name" value="FAD/NAD(P)-binding domain"/>
    <property type="match status" value="1"/>
</dbReference>
<dbReference type="PANTHER" id="PTHR11552">
    <property type="entry name" value="GLUCOSE-METHANOL-CHOLINE GMC OXIDOREDUCTASE"/>
    <property type="match status" value="1"/>
</dbReference>
<sequence length="121" mass="13692">MSWVPPDLSQTCLVHNTLTTCQPSTFLFLQLVANLFGSSKDAKSNGFRYDFTPIFLNHQYDNFFDGKSSTTTPKEEEMYDFIVIGAGSAGCVVANRLSEISKWRVSKETCYNFHPSFLDEI</sequence>
<dbReference type="EMBL" id="JARQZJ010000137">
    <property type="protein sequence ID" value="KAK9892704.1"/>
    <property type="molecule type" value="Genomic_DNA"/>
</dbReference>
<gene>
    <name evidence="2" type="ORF">WA026_021564</name>
</gene>
<dbReference type="AlphaFoldDB" id="A0AAW1VGI1"/>
<dbReference type="GO" id="GO:0050660">
    <property type="term" value="F:flavin adenine dinucleotide binding"/>
    <property type="evidence" value="ECO:0007669"/>
    <property type="project" value="InterPro"/>
</dbReference>
<dbReference type="Proteomes" id="UP001431783">
    <property type="component" value="Unassembled WGS sequence"/>
</dbReference>
<protein>
    <recommendedName>
        <fullName evidence="4">Glucose-methanol-choline oxidoreductase N-terminal domain-containing protein</fullName>
    </recommendedName>
</protein>
<evidence type="ECO:0000313" key="3">
    <source>
        <dbReference type="Proteomes" id="UP001431783"/>
    </source>
</evidence>
<comment type="similarity">
    <text evidence="1">Belongs to the GMC oxidoreductase family.</text>
</comment>
<evidence type="ECO:0008006" key="4">
    <source>
        <dbReference type="Google" id="ProtNLM"/>
    </source>
</evidence>
<dbReference type="GO" id="GO:0016491">
    <property type="term" value="F:oxidoreductase activity"/>
    <property type="evidence" value="ECO:0007669"/>
    <property type="project" value="TreeGrafter"/>
</dbReference>